<evidence type="ECO:0000313" key="1">
    <source>
        <dbReference type="EMBL" id="KAJ9069483.1"/>
    </source>
</evidence>
<reference evidence="1" key="1">
    <citation type="submission" date="2022-04" db="EMBL/GenBank/DDBJ databases">
        <title>Genome of the entomopathogenic fungus Entomophthora muscae.</title>
        <authorList>
            <person name="Elya C."/>
            <person name="Lovett B.R."/>
            <person name="Lee E."/>
            <person name="Macias A.M."/>
            <person name="Hajek A.E."/>
            <person name="De Bivort B.L."/>
            <person name="Kasson M.T."/>
            <person name="De Fine Licht H.H."/>
            <person name="Stajich J.E."/>
        </authorList>
    </citation>
    <scope>NUCLEOTIDE SEQUENCE</scope>
    <source>
        <strain evidence="1">Berkeley</strain>
    </source>
</reference>
<evidence type="ECO:0000313" key="2">
    <source>
        <dbReference type="Proteomes" id="UP001165960"/>
    </source>
</evidence>
<proteinExistence type="predicted"/>
<dbReference type="Proteomes" id="UP001165960">
    <property type="component" value="Unassembled WGS sequence"/>
</dbReference>
<organism evidence="1 2">
    <name type="scientific">Entomophthora muscae</name>
    <dbReference type="NCBI Taxonomy" id="34485"/>
    <lineage>
        <taxon>Eukaryota</taxon>
        <taxon>Fungi</taxon>
        <taxon>Fungi incertae sedis</taxon>
        <taxon>Zoopagomycota</taxon>
        <taxon>Entomophthoromycotina</taxon>
        <taxon>Entomophthoromycetes</taxon>
        <taxon>Entomophthorales</taxon>
        <taxon>Entomophthoraceae</taxon>
        <taxon>Entomophthora</taxon>
    </lineage>
</organism>
<keyword evidence="2" id="KW-1185">Reference proteome</keyword>
<gene>
    <name evidence="1" type="ORF">DSO57_1018123</name>
</gene>
<accession>A0ACC2T4F1</accession>
<name>A0ACC2T4F1_9FUNG</name>
<sequence length="77" mass="8804">MKSVGLAFFVLGRVLGDCRPKPITAFGEGVDVWISYDYFPPCWLLRMGTMNKFDCYEYEPGTSRCPPFEGIKDLTRN</sequence>
<dbReference type="EMBL" id="QTSX02003628">
    <property type="protein sequence ID" value="KAJ9069483.1"/>
    <property type="molecule type" value="Genomic_DNA"/>
</dbReference>
<protein>
    <submittedName>
        <fullName evidence="1">Uncharacterized protein</fullName>
    </submittedName>
</protein>
<comment type="caution">
    <text evidence="1">The sequence shown here is derived from an EMBL/GenBank/DDBJ whole genome shotgun (WGS) entry which is preliminary data.</text>
</comment>